<feature type="compositionally biased region" description="Polar residues" evidence="1">
    <location>
        <begin position="498"/>
        <end position="519"/>
    </location>
</feature>
<feature type="region of interest" description="Disordered" evidence="1">
    <location>
        <begin position="467"/>
        <end position="537"/>
    </location>
</feature>
<dbReference type="EMBL" id="CABFNS010000780">
    <property type="protein sequence ID" value="VUC28102.1"/>
    <property type="molecule type" value="Genomic_DNA"/>
</dbReference>
<sequence length="577" mass="61559">MYTPPEKRLLESQAFDAYAGRAQGLAAGASSEANMHPLSSAVYRGHSPEDAAPAARASTIQIASTGSALIEERTDHQIDSSHRRITDCVPASAGAYGVVERCKMADMKDTISKETDDRIIHENIDFDLVKRIGKLTLFPKKNNRASGVNHDPFEDESEERMKNRALGKELKKKTLKERFSEQVKKLWGKMEKTTKEKINREPVKTKKNEEEGGGGKEIIDYRDKKEKNETTFDNGGHKTQDQNEEEKHKAKVIEKPLTTKLEPGETYRGRIVRSISFAAPGAVNRANLTNLVVCGYTYHFESDFETDYTSSPNSSSNSSSSLLSGLPPSDSYHSSSYGTSSESDTDSSSSSGSDTDSSLSSESTTDDSSSSGSDDDSSSGSENDSSSDLDSSSSEGDSINSLSNNWGTSDGGFNTITDTSDLEGSVSSSDPGEEVLISPGEPIIEQETSGFGFATEGAVPADANIAVEDDIVGRGPTGLSAHEPNRPLPNDAPPTRPETGQSIVSQTDASGNGTPGVSKSTDEQGELGSSPGSGTTISVLLERVSGLTMTGMTMARLAKEGMKGTVKEIMEEKTAMG</sequence>
<evidence type="ECO:0000313" key="2">
    <source>
        <dbReference type="EMBL" id="VUC28102.1"/>
    </source>
</evidence>
<feature type="compositionally biased region" description="Pro residues" evidence="1">
    <location>
        <begin position="486"/>
        <end position="496"/>
    </location>
</feature>
<feature type="region of interest" description="Disordered" evidence="1">
    <location>
        <begin position="198"/>
        <end position="253"/>
    </location>
</feature>
<evidence type="ECO:0000256" key="1">
    <source>
        <dbReference type="SAM" id="MobiDB-lite"/>
    </source>
</evidence>
<name>A0ABY6UAI7_BIOOC</name>
<dbReference type="Proteomes" id="UP000766486">
    <property type="component" value="Unassembled WGS sequence"/>
</dbReference>
<accession>A0ABY6UAI7</accession>
<organism evidence="2 3">
    <name type="scientific">Bionectria ochroleuca</name>
    <name type="common">Gliocladium roseum</name>
    <dbReference type="NCBI Taxonomy" id="29856"/>
    <lineage>
        <taxon>Eukaryota</taxon>
        <taxon>Fungi</taxon>
        <taxon>Dikarya</taxon>
        <taxon>Ascomycota</taxon>
        <taxon>Pezizomycotina</taxon>
        <taxon>Sordariomycetes</taxon>
        <taxon>Hypocreomycetidae</taxon>
        <taxon>Hypocreales</taxon>
        <taxon>Bionectriaceae</taxon>
        <taxon>Clonostachys</taxon>
    </lineage>
</organism>
<feature type="compositionally biased region" description="Low complexity" evidence="1">
    <location>
        <begin position="310"/>
        <end position="403"/>
    </location>
</feature>
<protein>
    <submittedName>
        <fullName evidence="2">Uncharacterized protein</fullName>
    </submittedName>
</protein>
<feature type="compositionally biased region" description="Polar residues" evidence="1">
    <location>
        <begin position="404"/>
        <end position="419"/>
    </location>
</feature>
<reference evidence="2 3" key="1">
    <citation type="submission" date="2019-06" db="EMBL/GenBank/DDBJ databases">
        <authorList>
            <person name="Broberg M."/>
        </authorList>
    </citation>
    <scope>NUCLEOTIDE SEQUENCE [LARGE SCALE GENOMIC DNA]</scope>
</reference>
<gene>
    <name evidence="2" type="ORF">CLO192961_LOCUS225267</name>
</gene>
<keyword evidence="3" id="KW-1185">Reference proteome</keyword>
<comment type="caution">
    <text evidence="2">The sequence shown here is derived from an EMBL/GenBank/DDBJ whole genome shotgun (WGS) entry which is preliminary data.</text>
</comment>
<feature type="region of interest" description="Disordered" evidence="1">
    <location>
        <begin position="306"/>
        <end position="450"/>
    </location>
</feature>
<evidence type="ECO:0000313" key="3">
    <source>
        <dbReference type="Proteomes" id="UP000766486"/>
    </source>
</evidence>
<proteinExistence type="predicted"/>